<dbReference type="GO" id="GO:0046872">
    <property type="term" value="F:metal ion binding"/>
    <property type="evidence" value="ECO:0007669"/>
    <property type="project" value="UniProtKB-KW"/>
</dbReference>
<evidence type="ECO:0000256" key="5">
    <source>
        <dbReference type="ARBA" id="ARBA00022679"/>
    </source>
</evidence>
<keyword evidence="4" id="KW-0285">Flavoprotein</keyword>
<gene>
    <name evidence="12" type="ORF">TSA1_18550</name>
</gene>
<evidence type="ECO:0000256" key="8">
    <source>
        <dbReference type="ARBA" id="ARBA00022842"/>
    </source>
</evidence>
<evidence type="ECO:0000256" key="4">
    <source>
        <dbReference type="ARBA" id="ARBA00022630"/>
    </source>
</evidence>
<dbReference type="EC" id="2.7.1.180" evidence="2"/>
<dbReference type="RefSeq" id="WP_100177719.1">
    <property type="nucleotide sequence ID" value="NZ_LFJC01000003.1"/>
</dbReference>
<evidence type="ECO:0000256" key="1">
    <source>
        <dbReference type="ARBA" id="ARBA00001946"/>
    </source>
</evidence>
<dbReference type="GO" id="GO:0016740">
    <property type="term" value="F:transferase activity"/>
    <property type="evidence" value="ECO:0007669"/>
    <property type="project" value="UniProtKB-KW"/>
</dbReference>
<dbReference type="Proteomes" id="UP000228930">
    <property type="component" value="Unassembled WGS sequence"/>
</dbReference>
<feature type="signal peptide" evidence="11">
    <location>
        <begin position="1"/>
        <end position="32"/>
    </location>
</feature>
<accession>A0A2M6UDD0</accession>
<keyword evidence="13" id="KW-1185">Reference proteome</keyword>
<feature type="chain" id="PRO_5039934128" description="FAD:protein FMN transferase" evidence="11">
    <location>
        <begin position="33"/>
        <end position="329"/>
    </location>
</feature>
<keyword evidence="5" id="KW-0808">Transferase</keyword>
<keyword evidence="7" id="KW-0274">FAD</keyword>
<protein>
    <recommendedName>
        <fullName evidence="3">FAD:protein FMN transferase</fullName>
        <ecNumber evidence="2">2.7.1.180</ecNumber>
    </recommendedName>
    <alternativeName>
        <fullName evidence="9">Flavin transferase</fullName>
    </alternativeName>
</protein>
<keyword evidence="11" id="KW-0732">Signal</keyword>
<evidence type="ECO:0000256" key="10">
    <source>
        <dbReference type="ARBA" id="ARBA00048540"/>
    </source>
</evidence>
<dbReference type="PANTHER" id="PTHR30040:SF2">
    <property type="entry name" value="FAD:PROTEIN FMN TRANSFERASE"/>
    <property type="match status" value="1"/>
</dbReference>
<evidence type="ECO:0000313" key="12">
    <source>
        <dbReference type="EMBL" id="PIT02531.1"/>
    </source>
</evidence>
<comment type="catalytic activity">
    <reaction evidence="10">
        <text>L-threonyl-[protein] + FAD = FMN-L-threonyl-[protein] + AMP + H(+)</text>
        <dbReference type="Rhea" id="RHEA:36847"/>
        <dbReference type="Rhea" id="RHEA-COMP:11060"/>
        <dbReference type="Rhea" id="RHEA-COMP:11061"/>
        <dbReference type="ChEBI" id="CHEBI:15378"/>
        <dbReference type="ChEBI" id="CHEBI:30013"/>
        <dbReference type="ChEBI" id="CHEBI:57692"/>
        <dbReference type="ChEBI" id="CHEBI:74257"/>
        <dbReference type="ChEBI" id="CHEBI:456215"/>
        <dbReference type="EC" id="2.7.1.180"/>
    </reaction>
</comment>
<name>A0A2M6UDD0_9BRAD</name>
<dbReference type="Pfam" id="PF02424">
    <property type="entry name" value="ApbE"/>
    <property type="match status" value="1"/>
</dbReference>
<keyword evidence="8" id="KW-0460">Magnesium</keyword>
<organism evidence="12 13">
    <name type="scientific">Bradyrhizobium nitroreducens</name>
    <dbReference type="NCBI Taxonomy" id="709803"/>
    <lineage>
        <taxon>Bacteria</taxon>
        <taxon>Pseudomonadati</taxon>
        <taxon>Pseudomonadota</taxon>
        <taxon>Alphaproteobacteria</taxon>
        <taxon>Hyphomicrobiales</taxon>
        <taxon>Nitrobacteraceae</taxon>
        <taxon>Bradyrhizobium</taxon>
    </lineage>
</organism>
<comment type="cofactor">
    <cofactor evidence="1">
        <name>Mg(2+)</name>
        <dbReference type="ChEBI" id="CHEBI:18420"/>
    </cofactor>
</comment>
<dbReference type="AlphaFoldDB" id="A0A2M6UDD0"/>
<dbReference type="PROSITE" id="PS51318">
    <property type="entry name" value="TAT"/>
    <property type="match status" value="1"/>
</dbReference>
<evidence type="ECO:0000256" key="6">
    <source>
        <dbReference type="ARBA" id="ARBA00022723"/>
    </source>
</evidence>
<evidence type="ECO:0000313" key="13">
    <source>
        <dbReference type="Proteomes" id="UP000228930"/>
    </source>
</evidence>
<dbReference type="PANTHER" id="PTHR30040">
    <property type="entry name" value="THIAMINE BIOSYNTHESIS LIPOPROTEIN APBE"/>
    <property type="match status" value="1"/>
</dbReference>
<evidence type="ECO:0000256" key="9">
    <source>
        <dbReference type="ARBA" id="ARBA00031306"/>
    </source>
</evidence>
<evidence type="ECO:0000256" key="2">
    <source>
        <dbReference type="ARBA" id="ARBA00011955"/>
    </source>
</evidence>
<evidence type="ECO:0000256" key="7">
    <source>
        <dbReference type="ARBA" id="ARBA00022827"/>
    </source>
</evidence>
<dbReference type="EMBL" id="LFJC01000003">
    <property type="protein sequence ID" value="PIT02531.1"/>
    <property type="molecule type" value="Genomic_DNA"/>
</dbReference>
<reference evidence="12 13" key="1">
    <citation type="submission" date="2015-06" db="EMBL/GenBank/DDBJ databases">
        <title>Comparative genome analysis of nirS-carrying Bradyrhizobium sp. strains.</title>
        <authorList>
            <person name="Ishii S."/>
            <person name="Jang J."/>
            <person name="Nishizawa T."/>
            <person name="Senoo K."/>
        </authorList>
    </citation>
    <scope>NUCLEOTIDE SEQUENCE [LARGE SCALE GENOMIC DNA]</scope>
    <source>
        <strain evidence="12 13">TSA1</strain>
    </source>
</reference>
<keyword evidence="6" id="KW-0479">Metal-binding</keyword>
<dbReference type="Gene3D" id="3.10.520.10">
    <property type="entry name" value="ApbE-like domains"/>
    <property type="match status" value="1"/>
</dbReference>
<dbReference type="InterPro" id="IPR003374">
    <property type="entry name" value="ApbE-like_sf"/>
</dbReference>
<evidence type="ECO:0000256" key="11">
    <source>
        <dbReference type="SAM" id="SignalP"/>
    </source>
</evidence>
<comment type="caution">
    <text evidence="12">The sequence shown here is derived from an EMBL/GenBank/DDBJ whole genome shotgun (WGS) entry which is preliminary data.</text>
</comment>
<dbReference type="InterPro" id="IPR006311">
    <property type="entry name" value="TAT_signal"/>
</dbReference>
<dbReference type="SUPFAM" id="SSF143631">
    <property type="entry name" value="ApbE-like"/>
    <property type="match status" value="1"/>
</dbReference>
<sequence>MLPDRPTRRRAITIFASAAAVAIAGPASPARADFEWRGTAMGADARILFNDIEPAAAKGIAALVEAEIDRLENELSLFRSGSELCRLNRDGALTAPGGDLRRALALALEIAAVTNGLFDPTVQALWEAHVEWFADRSHTGLPPQAIIARARQAVDWRTVRIEPDSIRLGDNQRLTLNGLGQGYVTDRVADMLAVKGFANILVDLGEMRAIAPRRDGSPWLIARGGAGPLQLAEGALATSEGSGCVLGADGAAHHLFDPRSGRSAAHWRTIIVHHRSAAMADALSTALAIASADEIQALLPRLSGTAIWATDPAGRRSTWAAGPHDGIVG</sequence>
<dbReference type="InterPro" id="IPR024932">
    <property type="entry name" value="ApbE"/>
</dbReference>
<evidence type="ECO:0000256" key="3">
    <source>
        <dbReference type="ARBA" id="ARBA00016337"/>
    </source>
</evidence>
<proteinExistence type="predicted"/>